<evidence type="ECO:0000256" key="5">
    <source>
        <dbReference type="ARBA" id="ARBA00022692"/>
    </source>
</evidence>
<dbReference type="EC" id="2.3.2.27" evidence="3"/>
<dbReference type="GO" id="GO:0061630">
    <property type="term" value="F:ubiquitin protein ligase activity"/>
    <property type="evidence" value="ECO:0007669"/>
    <property type="project" value="UniProtKB-EC"/>
</dbReference>
<dbReference type="EMBL" id="KQ483685">
    <property type="protein sequence ID" value="KYP43081.1"/>
    <property type="molecule type" value="Genomic_DNA"/>
</dbReference>
<evidence type="ECO:0000256" key="1">
    <source>
        <dbReference type="ARBA" id="ARBA00000900"/>
    </source>
</evidence>
<dbReference type="PROSITE" id="PS50089">
    <property type="entry name" value="ZF_RING_2"/>
    <property type="match status" value="1"/>
</dbReference>
<keyword evidence="6" id="KW-0479">Metal-binding</keyword>
<evidence type="ECO:0000313" key="15">
    <source>
        <dbReference type="Proteomes" id="UP000075243"/>
    </source>
</evidence>
<dbReference type="SUPFAM" id="SSF57850">
    <property type="entry name" value="RING/U-box"/>
    <property type="match status" value="1"/>
</dbReference>
<organism evidence="14 15">
    <name type="scientific">Cajanus cajan</name>
    <name type="common">Pigeon pea</name>
    <name type="synonym">Cajanus indicus</name>
    <dbReference type="NCBI Taxonomy" id="3821"/>
    <lineage>
        <taxon>Eukaryota</taxon>
        <taxon>Viridiplantae</taxon>
        <taxon>Streptophyta</taxon>
        <taxon>Embryophyta</taxon>
        <taxon>Tracheophyta</taxon>
        <taxon>Spermatophyta</taxon>
        <taxon>Magnoliopsida</taxon>
        <taxon>eudicotyledons</taxon>
        <taxon>Gunneridae</taxon>
        <taxon>Pentapetalae</taxon>
        <taxon>rosids</taxon>
        <taxon>fabids</taxon>
        <taxon>Fabales</taxon>
        <taxon>Fabaceae</taxon>
        <taxon>Papilionoideae</taxon>
        <taxon>50 kb inversion clade</taxon>
        <taxon>NPAAA clade</taxon>
        <taxon>indigoferoid/millettioid clade</taxon>
        <taxon>Phaseoleae</taxon>
        <taxon>Cajanus</taxon>
    </lineage>
</organism>
<gene>
    <name evidence="14" type="ORF">KK1_035478</name>
</gene>
<dbReference type="PANTHER" id="PTHR45977:SF13">
    <property type="entry name" value="GB|AAF27103.1"/>
    <property type="match status" value="1"/>
</dbReference>
<dbReference type="GO" id="GO:0000325">
    <property type="term" value="C:plant-type vacuole"/>
    <property type="evidence" value="ECO:0007669"/>
    <property type="project" value="TreeGrafter"/>
</dbReference>
<feature type="domain" description="RING-type" evidence="13">
    <location>
        <begin position="46"/>
        <end position="87"/>
    </location>
</feature>
<evidence type="ECO:0000256" key="3">
    <source>
        <dbReference type="ARBA" id="ARBA00012483"/>
    </source>
</evidence>
<dbReference type="Gramene" id="C.cajan_35974.t">
    <property type="protein sequence ID" value="C.cajan_35974.t.cds1"/>
    <property type="gene ID" value="C.cajan_35974"/>
</dbReference>
<keyword evidence="5" id="KW-0812">Transmembrane</keyword>
<protein>
    <recommendedName>
        <fullName evidence="3">RING-type E3 ubiquitin transferase</fullName>
        <ecNumber evidence="3">2.3.2.27</ecNumber>
    </recommendedName>
</protein>
<proteinExistence type="predicted"/>
<dbReference type="AlphaFoldDB" id="A0A151RKJ6"/>
<dbReference type="PROSITE" id="PS00518">
    <property type="entry name" value="ZF_RING_1"/>
    <property type="match status" value="1"/>
</dbReference>
<dbReference type="GO" id="GO:0006511">
    <property type="term" value="P:ubiquitin-dependent protein catabolic process"/>
    <property type="evidence" value="ECO:0007669"/>
    <property type="project" value="TreeGrafter"/>
</dbReference>
<evidence type="ECO:0000256" key="8">
    <source>
        <dbReference type="ARBA" id="ARBA00022786"/>
    </source>
</evidence>
<accession>A0A151RKJ6</accession>
<dbReference type="SMART" id="SM00184">
    <property type="entry name" value="RING"/>
    <property type="match status" value="1"/>
</dbReference>
<evidence type="ECO:0000256" key="12">
    <source>
        <dbReference type="PROSITE-ProRule" id="PRU00175"/>
    </source>
</evidence>
<dbReference type="InterPro" id="IPR017907">
    <property type="entry name" value="Znf_RING_CS"/>
</dbReference>
<keyword evidence="11" id="KW-0472">Membrane</keyword>
<evidence type="ECO:0000256" key="9">
    <source>
        <dbReference type="ARBA" id="ARBA00022833"/>
    </source>
</evidence>
<keyword evidence="9" id="KW-0862">Zinc</keyword>
<evidence type="ECO:0000259" key="13">
    <source>
        <dbReference type="PROSITE" id="PS50089"/>
    </source>
</evidence>
<keyword evidence="8" id="KW-0833">Ubl conjugation pathway</keyword>
<comment type="catalytic activity">
    <reaction evidence="1">
        <text>S-ubiquitinyl-[E2 ubiquitin-conjugating enzyme]-L-cysteine + [acceptor protein]-L-lysine = [E2 ubiquitin-conjugating enzyme]-L-cysteine + N(6)-ubiquitinyl-[acceptor protein]-L-lysine.</text>
        <dbReference type="EC" id="2.3.2.27"/>
    </reaction>
</comment>
<evidence type="ECO:0000313" key="14">
    <source>
        <dbReference type="EMBL" id="KYP43081.1"/>
    </source>
</evidence>
<dbReference type="GO" id="GO:0016567">
    <property type="term" value="P:protein ubiquitination"/>
    <property type="evidence" value="ECO:0007669"/>
    <property type="project" value="TreeGrafter"/>
</dbReference>
<dbReference type="InterPro" id="IPR001841">
    <property type="entry name" value="Znf_RING"/>
</dbReference>
<name>A0A151RKJ6_CAJCA</name>
<evidence type="ECO:0000256" key="4">
    <source>
        <dbReference type="ARBA" id="ARBA00022679"/>
    </source>
</evidence>
<dbReference type="InterPro" id="IPR013083">
    <property type="entry name" value="Znf_RING/FYVE/PHD"/>
</dbReference>
<reference evidence="14" key="1">
    <citation type="journal article" date="2012" name="Nat. Biotechnol.">
        <title>Draft genome sequence of pigeonpea (Cajanus cajan), an orphan legume crop of resource-poor farmers.</title>
        <authorList>
            <person name="Varshney R.K."/>
            <person name="Chen W."/>
            <person name="Li Y."/>
            <person name="Bharti A.K."/>
            <person name="Saxena R.K."/>
            <person name="Schlueter J.A."/>
            <person name="Donoghue M.T."/>
            <person name="Azam S."/>
            <person name="Fan G."/>
            <person name="Whaley A.M."/>
            <person name="Farmer A.D."/>
            <person name="Sheridan J."/>
            <person name="Iwata A."/>
            <person name="Tuteja R."/>
            <person name="Penmetsa R.V."/>
            <person name="Wu W."/>
            <person name="Upadhyaya H.D."/>
            <person name="Yang S.P."/>
            <person name="Shah T."/>
            <person name="Saxena K.B."/>
            <person name="Michael T."/>
            <person name="McCombie W.R."/>
            <person name="Yang B."/>
            <person name="Zhang G."/>
            <person name="Yang H."/>
            <person name="Wang J."/>
            <person name="Spillane C."/>
            <person name="Cook D.R."/>
            <person name="May G.D."/>
            <person name="Xu X."/>
            <person name="Jackson S.A."/>
        </authorList>
    </citation>
    <scope>NUCLEOTIDE SEQUENCE [LARGE SCALE GENOMIC DNA]</scope>
</reference>
<keyword evidence="10" id="KW-1133">Transmembrane helix</keyword>
<evidence type="ECO:0000256" key="10">
    <source>
        <dbReference type="ARBA" id="ARBA00022989"/>
    </source>
</evidence>
<evidence type="ECO:0000256" key="2">
    <source>
        <dbReference type="ARBA" id="ARBA00004141"/>
    </source>
</evidence>
<evidence type="ECO:0000256" key="6">
    <source>
        <dbReference type="ARBA" id="ARBA00022723"/>
    </source>
</evidence>
<sequence>MFNIQLQHFRHQPTSEGHVFEADQSDCSMNSIRRVRVSEIDKLSHCPICMDEFKVGDQACRLPCNHTYCSECILRWLNNSKTCPVCRLNLDGCRFDSIDDNGLDSQPEIPPLPPSPPVVHNEASWEYFFPDFPGIPGVENSAGGDSDEANYDSACDELVDSHEDDASQSDSAPLI</sequence>
<keyword evidence="4" id="KW-0808">Transferase</keyword>
<comment type="subcellular location">
    <subcellularLocation>
        <location evidence="2">Membrane</location>
        <topology evidence="2">Multi-pass membrane protein</topology>
    </subcellularLocation>
</comment>
<dbReference type="GO" id="GO:0016020">
    <property type="term" value="C:membrane"/>
    <property type="evidence" value="ECO:0007669"/>
    <property type="project" value="UniProtKB-SubCell"/>
</dbReference>
<dbReference type="Pfam" id="PF13639">
    <property type="entry name" value="zf-RING_2"/>
    <property type="match status" value="1"/>
</dbReference>
<evidence type="ECO:0000256" key="11">
    <source>
        <dbReference type="ARBA" id="ARBA00023136"/>
    </source>
</evidence>
<dbReference type="GO" id="GO:0008270">
    <property type="term" value="F:zinc ion binding"/>
    <property type="evidence" value="ECO:0007669"/>
    <property type="project" value="UniProtKB-KW"/>
</dbReference>
<dbReference type="PANTHER" id="PTHR45977">
    <property type="entry name" value="TARGET OF ERK KINASE MPK-1"/>
    <property type="match status" value="1"/>
</dbReference>
<dbReference type="Proteomes" id="UP000075243">
    <property type="component" value="Unassembled WGS sequence"/>
</dbReference>
<evidence type="ECO:0000256" key="7">
    <source>
        <dbReference type="ARBA" id="ARBA00022771"/>
    </source>
</evidence>
<dbReference type="Gene3D" id="3.30.40.10">
    <property type="entry name" value="Zinc/RING finger domain, C3HC4 (zinc finger)"/>
    <property type="match status" value="1"/>
</dbReference>
<keyword evidence="15" id="KW-1185">Reference proteome</keyword>
<keyword evidence="7 12" id="KW-0863">Zinc-finger</keyword>